<accession>A0A4R3KCT4</accession>
<keyword evidence="7" id="KW-0133">Cell shape</keyword>
<dbReference type="Proteomes" id="UP000295188">
    <property type="component" value="Unassembled WGS sequence"/>
</dbReference>
<dbReference type="EC" id="2.7.8.13" evidence="7 8"/>
<evidence type="ECO:0000256" key="4">
    <source>
        <dbReference type="ARBA" id="ARBA00022692"/>
    </source>
</evidence>
<dbReference type="InterPro" id="IPR003524">
    <property type="entry name" value="PNAcMuramoyl-5peptid_Trfase"/>
</dbReference>
<gene>
    <name evidence="7" type="primary">mraY</name>
    <name evidence="10" type="ORF">EDC37_10329</name>
</gene>
<keyword evidence="7" id="KW-0131">Cell cycle</keyword>
<dbReference type="InterPro" id="IPR000715">
    <property type="entry name" value="Glycosyl_transferase_4"/>
</dbReference>
<reference evidence="10 11" key="1">
    <citation type="submission" date="2019-03" db="EMBL/GenBank/DDBJ databases">
        <title>Genomic Encyclopedia of Type Strains, Phase IV (KMG-IV): sequencing the most valuable type-strain genomes for metagenomic binning, comparative biology and taxonomic classification.</title>
        <authorList>
            <person name="Goeker M."/>
        </authorList>
    </citation>
    <scope>NUCLEOTIDE SEQUENCE [LARGE SCALE GENOMIC DNA]</scope>
    <source>
        <strain evidence="10 11">DSM 20467</strain>
    </source>
</reference>
<keyword evidence="6 7" id="KW-0472">Membrane</keyword>
<dbReference type="PROSITE" id="PS01347">
    <property type="entry name" value="MRAY_1"/>
    <property type="match status" value="1"/>
</dbReference>
<dbReference type="EMBL" id="SMAA01000003">
    <property type="protein sequence ID" value="TCS80860.1"/>
    <property type="molecule type" value="Genomic_DNA"/>
</dbReference>
<evidence type="ECO:0000256" key="2">
    <source>
        <dbReference type="ARBA" id="ARBA00005583"/>
    </source>
</evidence>
<dbReference type="GO" id="GO:0008360">
    <property type="term" value="P:regulation of cell shape"/>
    <property type="evidence" value="ECO:0007669"/>
    <property type="project" value="UniProtKB-KW"/>
</dbReference>
<feature type="transmembrane region" description="Helical" evidence="7">
    <location>
        <begin position="114"/>
        <end position="133"/>
    </location>
</feature>
<dbReference type="PANTHER" id="PTHR22926">
    <property type="entry name" value="PHOSPHO-N-ACETYLMURAMOYL-PENTAPEPTIDE-TRANSFERASE"/>
    <property type="match status" value="1"/>
</dbReference>
<dbReference type="PANTHER" id="PTHR22926:SF5">
    <property type="entry name" value="PHOSPHO-N-ACETYLMURAMOYL-PENTAPEPTIDE-TRANSFERASE HOMOLOG"/>
    <property type="match status" value="1"/>
</dbReference>
<dbReference type="RefSeq" id="WP_414153114.1">
    <property type="nucleotide sequence ID" value="NZ_SMAA01000003.1"/>
</dbReference>
<dbReference type="InterPro" id="IPR018480">
    <property type="entry name" value="PNAcMuramoyl-5peptid_Trfase_CS"/>
</dbReference>
<keyword evidence="11" id="KW-1185">Reference proteome</keyword>
<feature type="binding site" evidence="9">
    <location>
        <position position="229"/>
    </location>
    <ligand>
        <name>Mg(2+)</name>
        <dbReference type="ChEBI" id="CHEBI:18420"/>
    </ligand>
</feature>
<dbReference type="GO" id="GO:0009252">
    <property type="term" value="P:peptidoglycan biosynthetic process"/>
    <property type="evidence" value="ECO:0007669"/>
    <property type="project" value="UniProtKB-UniRule"/>
</dbReference>
<comment type="caution">
    <text evidence="10">The sequence shown here is derived from an EMBL/GenBank/DDBJ whole genome shotgun (WGS) entry which is preliminary data.</text>
</comment>
<keyword evidence="5 7" id="KW-1133">Transmembrane helix</keyword>
<dbReference type="GO" id="GO:0008963">
    <property type="term" value="F:phospho-N-acetylmuramoyl-pentapeptide-transferase activity"/>
    <property type="evidence" value="ECO:0007669"/>
    <property type="project" value="UniProtKB-UniRule"/>
</dbReference>
<proteinExistence type="inferred from homology"/>
<feature type="transmembrane region" description="Helical" evidence="7">
    <location>
        <begin position="54"/>
        <end position="72"/>
    </location>
</feature>
<evidence type="ECO:0000313" key="10">
    <source>
        <dbReference type="EMBL" id="TCS80860.1"/>
    </source>
</evidence>
<dbReference type="Pfam" id="PF00953">
    <property type="entry name" value="Glycos_transf_4"/>
    <property type="match status" value="1"/>
</dbReference>
<feature type="binding site" evidence="9">
    <location>
        <position position="169"/>
    </location>
    <ligand>
        <name>Mg(2+)</name>
        <dbReference type="ChEBI" id="CHEBI:18420"/>
    </ligand>
</feature>
<evidence type="ECO:0000256" key="6">
    <source>
        <dbReference type="ARBA" id="ARBA00023136"/>
    </source>
</evidence>
<dbReference type="PROSITE" id="PS01348">
    <property type="entry name" value="MRAY_2"/>
    <property type="match status" value="1"/>
</dbReference>
<feature type="transmembrane region" description="Helical" evidence="7">
    <location>
        <begin position="201"/>
        <end position="218"/>
    </location>
</feature>
<feature type="transmembrane region" description="Helical" evidence="7">
    <location>
        <begin position="139"/>
        <end position="162"/>
    </location>
</feature>
<comment type="subcellular location">
    <subcellularLocation>
        <location evidence="7">Cell membrane</location>
        <topology evidence="7">Multi-pass membrane protein</topology>
    </subcellularLocation>
    <subcellularLocation>
        <location evidence="1">Membrane</location>
        <topology evidence="1">Multi-pass membrane protein</topology>
    </subcellularLocation>
</comment>
<dbReference type="UniPathway" id="UPA00219"/>
<comment type="function">
    <text evidence="7">Catalyzes the initial step of the lipid cycle reactions in the biosynthesis of the cell wall peptidoglycan: transfers peptidoglycan precursor phospho-MurNAc-pentapeptide from UDP-MurNAc-pentapeptide onto the lipid carrier undecaprenyl phosphate, yielding undecaprenyl-pyrophosphoryl-MurNAc-pentapeptide, known as lipid I.</text>
</comment>
<comment type="catalytic activity">
    <reaction evidence="7">
        <text>UDP-N-acetyl-alpha-D-muramoyl-L-alanyl-gamma-D-glutamyl-meso-2,6-diaminopimeloyl-D-alanyl-D-alanine + di-trans,octa-cis-undecaprenyl phosphate = di-trans,octa-cis-undecaprenyl diphospho-N-acetyl-alpha-D-muramoyl-L-alanyl-D-glutamyl-meso-2,6-diaminopimeloyl-D-alanyl-D-alanine + UMP</text>
        <dbReference type="Rhea" id="RHEA:28386"/>
        <dbReference type="ChEBI" id="CHEBI:57865"/>
        <dbReference type="ChEBI" id="CHEBI:60392"/>
        <dbReference type="ChEBI" id="CHEBI:61386"/>
        <dbReference type="ChEBI" id="CHEBI:61387"/>
        <dbReference type="EC" id="2.7.8.13"/>
    </reaction>
</comment>
<dbReference type="CDD" id="cd06852">
    <property type="entry name" value="GT_MraY"/>
    <property type="match status" value="1"/>
</dbReference>
<name>A0A4R3KCT4_9FIRM</name>
<comment type="cofactor">
    <cofactor evidence="7 9">
        <name>Mg(2+)</name>
        <dbReference type="ChEBI" id="CHEBI:18420"/>
    </cofactor>
</comment>
<dbReference type="GO" id="GO:0005886">
    <property type="term" value="C:plasma membrane"/>
    <property type="evidence" value="ECO:0007669"/>
    <property type="project" value="UniProtKB-SubCell"/>
</dbReference>
<feature type="transmembrane region" description="Helical" evidence="7">
    <location>
        <begin position="174"/>
        <end position="195"/>
    </location>
</feature>
<feature type="transmembrane region" description="Helical" evidence="7">
    <location>
        <begin position="251"/>
        <end position="275"/>
    </location>
</feature>
<keyword evidence="3 7" id="KW-0808">Transferase</keyword>
<evidence type="ECO:0000313" key="11">
    <source>
        <dbReference type="Proteomes" id="UP000295188"/>
    </source>
</evidence>
<dbReference type="GO" id="GO:0051301">
    <property type="term" value="P:cell division"/>
    <property type="evidence" value="ECO:0007669"/>
    <property type="project" value="UniProtKB-KW"/>
</dbReference>
<dbReference type="AlphaFoldDB" id="A0A4R3KCT4"/>
<keyword evidence="7" id="KW-0132">Cell division</keyword>
<evidence type="ECO:0000256" key="8">
    <source>
        <dbReference type="NCBIfam" id="TIGR00445"/>
    </source>
</evidence>
<keyword evidence="7" id="KW-0961">Cell wall biogenesis/degradation</keyword>
<sequence>MMVIAYPVFAAILSAIVVLICGPKLIPELHKLKFGQSIRQEGPKSHQIKSGTPTMGGIMIVIGIIIGTVAFAHMSVEIWLAFLTMLGYFCIGFIDDYIKVVLKRNLGLKARQKFLGQLIIALLVTYLGIHNGVLDTSLWLPILNVNVNIGLFYYVLVWFVFVGTTNAINLTDGLDGLAAGAVAIAAFAYALICIYLNKIDLAVFCLACTGALVGFLKFNKHPAKIFMGDTGSLALGGVISAVAVLTRTELLLIIIGGLFVIEALSVIIQVVSFHCRHGKRVFLMSPLHHHFELKGWPEVKVVRNFWLVSVFFGIMGLAAVLLS</sequence>
<feature type="transmembrane region" description="Helical" evidence="7">
    <location>
        <begin position="78"/>
        <end position="102"/>
    </location>
</feature>
<organism evidence="10 11">
    <name type="scientific">Pectinatus cerevisiiphilus</name>
    <dbReference type="NCBI Taxonomy" id="86956"/>
    <lineage>
        <taxon>Bacteria</taxon>
        <taxon>Bacillati</taxon>
        <taxon>Bacillota</taxon>
        <taxon>Negativicutes</taxon>
        <taxon>Selenomonadales</taxon>
        <taxon>Selenomonadaceae</taxon>
        <taxon>Pectinatus</taxon>
    </lineage>
</organism>
<dbReference type="GO" id="GO:0071555">
    <property type="term" value="P:cell wall organization"/>
    <property type="evidence" value="ECO:0007669"/>
    <property type="project" value="UniProtKB-KW"/>
</dbReference>
<comment type="pathway">
    <text evidence="7">Cell wall biogenesis; peptidoglycan biosynthesis.</text>
</comment>
<keyword evidence="4 7" id="KW-0812">Transmembrane</keyword>
<dbReference type="HAMAP" id="MF_00038">
    <property type="entry name" value="MraY"/>
    <property type="match status" value="1"/>
</dbReference>
<evidence type="ECO:0000256" key="7">
    <source>
        <dbReference type="HAMAP-Rule" id="MF_00038"/>
    </source>
</evidence>
<evidence type="ECO:0000256" key="9">
    <source>
        <dbReference type="PIRSR" id="PIRSR600715-1"/>
    </source>
</evidence>
<feature type="transmembrane region" description="Helical" evidence="7">
    <location>
        <begin position="304"/>
        <end position="322"/>
    </location>
</feature>
<evidence type="ECO:0000256" key="1">
    <source>
        <dbReference type="ARBA" id="ARBA00004141"/>
    </source>
</evidence>
<keyword evidence="7 9" id="KW-0479">Metal-binding</keyword>
<protein>
    <recommendedName>
        <fullName evidence="7 8">Phospho-N-acetylmuramoyl-pentapeptide-transferase</fullName>
        <ecNumber evidence="7 8">2.7.8.13</ecNumber>
    </recommendedName>
    <alternativeName>
        <fullName evidence="7">UDP-MurNAc-pentapeptide phosphotransferase</fullName>
    </alternativeName>
</protein>
<feature type="transmembrane region" description="Helical" evidence="7">
    <location>
        <begin position="225"/>
        <end position="245"/>
    </location>
</feature>
<dbReference type="NCBIfam" id="TIGR00445">
    <property type="entry name" value="mraY"/>
    <property type="match status" value="1"/>
</dbReference>
<feature type="transmembrane region" description="Helical" evidence="7">
    <location>
        <begin position="6"/>
        <end position="26"/>
    </location>
</feature>
<keyword evidence="7 9" id="KW-0460">Magnesium</keyword>
<comment type="similarity">
    <text evidence="2 7">Belongs to the glycosyltransferase 4 family. MraY subfamily.</text>
</comment>
<keyword evidence="7" id="KW-1003">Cell membrane</keyword>
<evidence type="ECO:0000256" key="5">
    <source>
        <dbReference type="ARBA" id="ARBA00022989"/>
    </source>
</evidence>
<dbReference type="GO" id="GO:0051992">
    <property type="term" value="F:UDP-N-acetylmuramoyl-L-alanyl-D-glutamyl-meso-2,6-diaminopimelyl-D-alanyl-D-alanine:undecaprenyl-phosphate transferase activity"/>
    <property type="evidence" value="ECO:0007669"/>
    <property type="project" value="RHEA"/>
</dbReference>
<keyword evidence="7" id="KW-0573">Peptidoglycan synthesis</keyword>
<dbReference type="GO" id="GO:0046872">
    <property type="term" value="F:metal ion binding"/>
    <property type="evidence" value="ECO:0007669"/>
    <property type="project" value="UniProtKB-KW"/>
</dbReference>
<evidence type="ECO:0000256" key="3">
    <source>
        <dbReference type="ARBA" id="ARBA00022679"/>
    </source>
</evidence>
<dbReference type="Pfam" id="PF10555">
    <property type="entry name" value="MraY_sig1"/>
    <property type="match status" value="1"/>
</dbReference>